<evidence type="ECO:0000313" key="2">
    <source>
        <dbReference type="Proteomes" id="UP000480178"/>
    </source>
</evidence>
<reference evidence="1 2" key="1">
    <citation type="submission" date="2020-01" db="EMBL/GenBank/DDBJ databases">
        <authorList>
            <person name="Kim M.K."/>
        </authorList>
    </citation>
    <scope>NUCLEOTIDE SEQUENCE [LARGE SCALE GENOMIC DNA]</scope>
    <source>
        <strain evidence="1 2">172606-1</strain>
    </source>
</reference>
<dbReference type="Proteomes" id="UP000480178">
    <property type="component" value="Chromosome"/>
</dbReference>
<sequence length="79" mass="9470">MWYFTIKQSGIGNKPYQRLQQLSELTEVELFNEPYENYYIFEVESSRYQQVMDFLDVEGIAYNLSINRPSREELLEGMS</sequence>
<organism evidence="1 2">
    <name type="scientific">Rhodocytophaga rosea</name>
    <dbReference type="NCBI Taxonomy" id="2704465"/>
    <lineage>
        <taxon>Bacteria</taxon>
        <taxon>Pseudomonadati</taxon>
        <taxon>Bacteroidota</taxon>
        <taxon>Cytophagia</taxon>
        <taxon>Cytophagales</taxon>
        <taxon>Rhodocytophagaceae</taxon>
        <taxon>Rhodocytophaga</taxon>
    </lineage>
</organism>
<name>A0A6C0GRI8_9BACT</name>
<dbReference type="AlphaFoldDB" id="A0A6C0GRI8"/>
<dbReference type="EMBL" id="CP048222">
    <property type="protein sequence ID" value="QHT70213.1"/>
    <property type="molecule type" value="Genomic_DNA"/>
</dbReference>
<dbReference type="RefSeq" id="WP_162446195.1">
    <property type="nucleotide sequence ID" value="NZ_CP048222.1"/>
</dbReference>
<protein>
    <submittedName>
        <fullName evidence="1">Uncharacterized protein</fullName>
    </submittedName>
</protein>
<evidence type="ECO:0000313" key="1">
    <source>
        <dbReference type="EMBL" id="QHT70213.1"/>
    </source>
</evidence>
<keyword evidence="2" id="KW-1185">Reference proteome</keyword>
<accession>A0A6C0GRI8</accession>
<proteinExistence type="predicted"/>
<gene>
    <name evidence="1" type="ORF">GXP67_27985</name>
</gene>
<dbReference type="KEGG" id="rhoz:GXP67_27985"/>